<reference evidence="1" key="1">
    <citation type="submission" date="2014-11" db="EMBL/GenBank/DDBJ databases">
        <authorList>
            <person name="Amaro Gonzalez C."/>
        </authorList>
    </citation>
    <scope>NUCLEOTIDE SEQUENCE</scope>
</reference>
<proteinExistence type="predicted"/>
<dbReference type="AlphaFoldDB" id="A0A0E9PF18"/>
<evidence type="ECO:0000313" key="1">
    <source>
        <dbReference type="EMBL" id="JAH02680.1"/>
    </source>
</evidence>
<organism evidence="1">
    <name type="scientific">Anguilla anguilla</name>
    <name type="common">European freshwater eel</name>
    <name type="synonym">Muraena anguilla</name>
    <dbReference type="NCBI Taxonomy" id="7936"/>
    <lineage>
        <taxon>Eukaryota</taxon>
        <taxon>Metazoa</taxon>
        <taxon>Chordata</taxon>
        <taxon>Craniata</taxon>
        <taxon>Vertebrata</taxon>
        <taxon>Euteleostomi</taxon>
        <taxon>Actinopterygii</taxon>
        <taxon>Neopterygii</taxon>
        <taxon>Teleostei</taxon>
        <taxon>Anguilliformes</taxon>
        <taxon>Anguillidae</taxon>
        <taxon>Anguilla</taxon>
    </lineage>
</organism>
<dbReference type="EMBL" id="GBXM01105897">
    <property type="protein sequence ID" value="JAH02680.1"/>
    <property type="molecule type" value="Transcribed_RNA"/>
</dbReference>
<accession>A0A0E9PF18</accession>
<reference evidence="1" key="2">
    <citation type="journal article" date="2015" name="Fish Shellfish Immunol.">
        <title>Early steps in the European eel (Anguilla anguilla)-Vibrio vulnificus interaction in the gills: Role of the RtxA13 toxin.</title>
        <authorList>
            <person name="Callol A."/>
            <person name="Pajuelo D."/>
            <person name="Ebbesson L."/>
            <person name="Teles M."/>
            <person name="MacKenzie S."/>
            <person name="Amaro C."/>
        </authorList>
    </citation>
    <scope>NUCLEOTIDE SEQUENCE</scope>
</reference>
<name>A0A0E9PF18_ANGAN</name>
<sequence>MADISGIVIRKKGECGLVLFALNFPVPRDGGGREG</sequence>
<protein>
    <submittedName>
        <fullName evidence="1">Uncharacterized protein</fullName>
    </submittedName>
</protein>